<proteinExistence type="predicted"/>
<gene>
    <name evidence="1" type="ORF">FIV34_10880</name>
</gene>
<reference evidence="1 2" key="1">
    <citation type="submission" date="2019-06" db="EMBL/GenBank/DDBJ databases">
        <title>A complete genome sequence for Luteibacter pinisoli MAH-14.</title>
        <authorList>
            <person name="Baltrus D.A."/>
        </authorList>
    </citation>
    <scope>NUCLEOTIDE SEQUENCE [LARGE SCALE GENOMIC DNA]</scope>
    <source>
        <strain evidence="1 2">MAH-14</strain>
    </source>
</reference>
<sequence>MPLHFSCTMCGRCCHGLRLPLSVREALTWLDDGGSVEVFCEAVPWPEEPDADNGPAWHKRKRSFLAMSGHLPVRVIVTLVASFDGACPNLRDDMGCGIYARRPTACRIYPAEVNPFVSVEPAIKLCPPEAWQSGEVLQNDDGSWADPVVATAVVKRREDDYAEGAAKAQLCTLLGIREAGLSNEGTVAYAPSAAHLRGALEAVVDGAAAPSPDDDWLLVSHRLRTMWLLESAGARSMQAVDLAGAGRRFISFVEPD</sequence>
<keyword evidence="2" id="KW-1185">Reference proteome</keyword>
<dbReference type="OrthoDB" id="7500397at2"/>
<accession>A0A4Y5Z541</accession>
<organism evidence="1 2">
    <name type="scientific">Luteibacter pinisoli</name>
    <dbReference type="NCBI Taxonomy" id="2589080"/>
    <lineage>
        <taxon>Bacteria</taxon>
        <taxon>Pseudomonadati</taxon>
        <taxon>Pseudomonadota</taxon>
        <taxon>Gammaproteobacteria</taxon>
        <taxon>Lysobacterales</taxon>
        <taxon>Rhodanobacteraceae</taxon>
        <taxon>Luteibacter</taxon>
    </lineage>
</organism>
<evidence type="ECO:0000313" key="2">
    <source>
        <dbReference type="Proteomes" id="UP000316093"/>
    </source>
</evidence>
<dbReference type="EMBL" id="CP041046">
    <property type="protein sequence ID" value="QDE39669.1"/>
    <property type="molecule type" value="Genomic_DNA"/>
</dbReference>
<dbReference type="KEGG" id="lpy:FIV34_10880"/>
<dbReference type="Pfam" id="PF03692">
    <property type="entry name" value="CxxCxxCC"/>
    <property type="match status" value="1"/>
</dbReference>
<dbReference type="Proteomes" id="UP000316093">
    <property type="component" value="Chromosome"/>
</dbReference>
<protein>
    <submittedName>
        <fullName evidence="1">YkgJ family cysteine cluster protein</fullName>
    </submittedName>
</protein>
<dbReference type="RefSeq" id="WP_139982604.1">
    <property type="nucleotide sequence ID" value="NZ_CP041046.1"/>
</dbReference>
<dbReference type="AlphaFoldDB" id="A0A4Y5Z541"/>
<dbReference type="InterPro" id="IPR005358">
    <property type="entry name" value="Puta_zinc/iron-chelating_dom"/>
</dbReference>
<name>A0A4Y5Z541_9GAMM</name>
<evidence type="ECO:0000313" key="1">
    <source>
        <dbReference type="EMBL" id="QDE39669.1"/>
    </source>
</evidence>